<keyword evidence="7" id="KW-1185">Reference proteome</keyword>
<dbReference type="Proteomes" id="UP000247409">
    <property type="component" value="Unassembled WGS sequence"/>
</dbReference>
<dbReference type="PANTHER" id="PTHR11475:SF4">
    <property type="entry name" value="CHORION PEROXIDASE"/>
    <property type="match status" value="1"/>
</dbReference>
<keyword evidence="6" id="KW-0560">Oxidoreductase</keyword>
<dbReference type="PANTHER" id="PTHR11475">
    <property type="entry name" value="OXIDASE/PEROXIDASE"/>
    <property type="match status" value="1"/>
</dbReference>
<dbReference type="EMBL" id="NBIV01000617">
    <property type="protein sequence ID" value="PXF39615.1"/>
    <property type="molecule type" value="Genomic_DNA"/>
</dbReference>
<evidence type="ECO:0000313" key="6">
    <source>
        <dbReference type="EMBL" id="PXF39615.1"/>
    </source>
</evidence>
<keyword evidence="2" id="KW-0964">Secreted</keyword>
<dbReference type="InterPro" id="IPR019791">
    <property type="entry name" value="Haem_peroxidase_animal"/>
</dbReference>
<protein>
    <submittedName>
        <fullName evidence="6">Eosinophil peroxidase</fullName>
    </submittedName>
</protein>
<comment type="caution">
    <text evidence="6">The sequence shown here is derived from an EMBL/GenBank/DDBJ whole genome shotgun (WGS) entry which is preliminary data.</text>
</comment>
<organism evidence="6 7">
    <name type="scientific">Gracilariopsis chorda</name>
    <dbReference type="NCBI Taxonomy" id="448386"/>
    <lineage>
        <taxon>Eukaryota</taxon>
        <taxon>Rhodophyta</taxon>
        <taxon>Florideophyceae</taxon>
        <taxon>Rhodymeniophycidae</taxon>
        <taxon>Gracilariales</taxon>
        <taxon>Gracilariaceae</taxon>
        <taxon>Gracilariopsis</taxon>
    </lineage>
</organism>
<feature type="chain" id="PRO_5016150366" evidence="5">
    <location>
        <begin position="21"/>
        <end position="427"/>
    </location>
</feature>
<dbReference type="GO" id="GO:0004601">
    <property type="term" value="F:peroxidase activity"/>
    <property type="evidence" value="ECO:0007669"/>
    <property type="project" value="UniProtKB-KW"/>
</dbReference>
<keyword evidence="5" id="KW-0732">Signal</keyword>
<dbReference type="Pfam" id="PF03098">
    <property type="entry name" value="An_peroxidase"/>
    <property type="match status" value="1"/>
</dbReference>
<dbReference type="SUPFAM" id="SSF48113">
    <property type="entry name" value="Heme-dependent peroxidases"/>
    <property type="match status" value="1"/>
</dbReference>
<evidence type="ECO:0000256" key="1">
    <source>
        <dbReference type="ARBA" id="ARBA00004613"/>
    </source>
</evidence>
<dbReference type="PRINTS" id="PR00457">
    <property type="entry name" value="ANPEROXIDASE"/>
</dbReference>
<reference evidence="6 7" key="1">
    <citation type="journal article" date="2018" name="Mol. Biol. Evol.">
        <title>Analysis of the draft genome of the red seaweed Gracilariopsis chorda provides insights into genome size evolution in Rhodophyta.</title>
        <authorList>
            <person name="Lee J."/>
            <person name="Yang E.C."/>
            <person name="Graf L."/>
            <person name="Yang J.H."/>
            <person name="Qiu H."/>
            <person name="Zel Zion U."/>
            <person name="Chan C.X."/>
            <person name="Stephens T.G."/>
            <person name="Weber A.P.M."/>
            <person name="Boo G.H."/>
            <person name="Boo S.M."/>
            <person name="Kim K.M."/>
            <person name="Shin Y."/>
            <person name="Jung M."/>
            <person name="Lee S.J."/>
            <person name="Yim H.S."/>
            <person name="Lee J.H."/>
            <person name="Bhattacharya D."/>
            <person name="Yoon H.S."/>
        </authorList>
    </citation>
    <scope>NUCLEOTIDE SEQUENCE [LARGE SCALE GENOMIC DNA]</scope>
    <source>
        <strain evidence="6 7">SKKU-2015</strain>
        <tissue evidence="6">Whole body</tissue>
    </source>
</reference>
<dbReference type="GO" id="GO:0006979">
    <property type="term" value="P:response to oxidative stress"/>
    <property type="evidence" value="ECO:0007669"/>
    <property type="project" value="InterPro"/>
</dbReference>
<evidence type="ECO:0000256" key="3">
    <source>
        <dbReference type="ARBA" id="ARBA00023180"/>
    </source>
</evidence>
<dbReference type="PROSITE" id="PS50292">
    <property type="entry name" value="PEROXIDASE_3"/>
    <property type="match status" value="1"/>
</dbReference>
<evidence type="ECO:0000256" key="4">
    <source>
        <dbReference type="PIRSR" id="PIRSR619791-2"/>
    </source>
</evidence>
<dbReference type="AlphaFoldDB" id="A0A2V3IBY8"/>
<proteinExistence type="predicted"/>
<keyword evidence="4" id="KW-0408">Iron</keyword>
<comment type="subcellular location">
    <subcellularLocation>
        <location evidence="1">Secreted</location>
    </subcellularLocation>
</comment>
<dbReference type="OrthoDB" id="823504at2759"/>
<feature type="signal peptide" evidence="5">
    <location>
        <begin position="1"/>
        <end position="20"/>
    </location>
</feature>
<name>A0A2V3IBY8_9FLOR</name>
<dbReference type="InterPro" id="IPR010255">
    <property type="entry name" value="Haem_peroxidase_sf"/>
</dbReference>
<evidence type="ECO:0000256" key="2">
    <source>
        <dbReference type="ARBA" id="ARBA00022525"/>
    </source>
</evidence>
<dbReference type="GO" id="GO:0020037">
    <property type="term" value="F:heme binding"/>
    <property type="evidence" value="ECO:0007669"/>
    <property type="project" value="InterPro"/>
</dbReference>
<feature type="binding site" description="axial binding residue" evidence="4">
    <location>
        <position position="336"/>
    </location>
    <ligand>
        <name>heme b</name>
        <dbReference type="ChEBI" id="CHEBI:60344"/>
    </ligand>
    <ligandPart>
        <name>Fe</name>
        <dbReference type="ChEBI" id="CHEBI:18248"/>
    </ligandPart>
</feature>
<keyword evidence="3" id="KW-0325">Glycoprotein</keyword>
<sequence length="427" mass="47703">MARIQAITALFFTLLAFVAAQAPKPSGVGSDNIKPLPPAKDPNAVGVAEECTGIDIRTLSGKCTSAVDPSLGEARRAQFSYFDVNTVEFEDGNLRSPRSISNIVSKQEGDTTNSMRLNEMFTFFGQFIDHDFALSPFSDPREEEPIEVPEGDPDLDKRELEFVRSMRAPVNDSTSVERPITVLSSALDLSNVYGVEEERNQFLRVANSCRLKTSRGNLLPFNTGNFVNTPNTSPAFFIAGDTRASETPMLTAMHTTWVREHNRICDLLEDAFPNFEAEKQYETARAINIAQYQKIIYEEWLPAILGSTLPAYTGYKKEVNPTVSLEFTTAAFRLGHTLVGEDVTRIDSRGNELPPRPAEDMFFVRSEEISAEELENFIRGGATTSAQEVDEKVVDTLRNFLFEKRGGRRRFRSHCSQLAAQSRSSRR</sequence>
<dbReference type="Gene3D" id="1.10.640.10">
    <property type="entry name" value="Haem peroxidase domain superfamily, animal type"/>
    <property type="match status" value="1"/>
</dbReference>
<dbReference type="GO" id="GO:0046872">
    <property type="term" value="F:metal ion binding"/>
    <property type="evidence" value="ECO:0007669"/>
    <property type="project" value="UniProtKB-KW"/>
</dbReference>
<evidence type="ECO:0000313" key="7">
    <source>
        <dbReference type="Proteomes" id="UP000247409"/>
    </source>
</evidence>
<keyword evidence="4" id="KW-0349">Heme</keyword>
<keyword evidence="6" id="KW-0575">Peroxidase</keyword>
<evidence type="ECO:0000256" key="5">
    <source>
        <dbReference type="SAM" id="SignalP"/>
    </source>
</evidence>
<dbReference type="InterPro" id="IPR037120">
    <property type="entry name" value="Haem_peroxidase_sf_animal"/>
</dbReference>
<gene>
    <name evidence="6" type="ORF">BWQ96_10689</name>
</gene>
<keyword evidence="4" id="KW-0479">Metal-binding</keyword>
<dbReference type="GO" id="GO:0005576">
    <property type="term" value="C:extracellular region"/>
    <property type="evidence" value="ECO:0007669"/>
    <property type="project" value="UniProtKB-SubCell"/>
</dbReference>
<accession>A0A2V3IBY8</accession>